<evidence type="ECO:0000313" key="2">
    <source>
        <dbReference type="Proteomes" id="UP000838756"/>
    </source>
</evidence>
<gene>
    <name evidence="1" type="primary">jg8028</name>
    <name evidence="1" type="ORF">PAEG_LOCUS13916</name>
</gene>
<accession>A0A8S4RHF0</accession>
<keyword evidence="2" id="KW-1185">Reference proteome</keyword>
<reference evidence="1" key="1">
    <citation type="submission" date="2022-03" db="EMBL/GenBank/DDBJ databases">
        <authorList>
            <person name="Lindestad O."/>
        </authorList>
    </citation>
    <scope>NUCLEOTIDE SEQUENCE</scope>
</reference>
<dbReference type="EMBL" id="CAKXAJ010025209">
    <property type="protein sequence ID" value="CAH2236546.1"/>
    <property type="molecule type" value="Genomic_DNA"/>
</dbReference>
<evidence type="ECO:0000313" key="1">
    <source>
        <dbReference type="EMBL" id="CAH2236546.1"/>
    </source>
</evidence>
<proteinExistence type="predicted"/>
<organism evidence="1 2">
    <name type="scientific">Pararge aegeria aegeria</name>
    <dbReference type="NCBI Taxonomy" id="348720"/>
    <lineage>
        <taxon>Eukaryota</taxon>
        <taxon>Metazoa</taxon>
        <taxon>Ecdysozoa</taxon>
        <taxon>Arthropoda</taxon>
        <taxon>Hexapoda</taxon>
        <taxon>Insecta</taxon>
        <taxon>Pterygota</taxon>
        <taxon>Neoptera</taxon>
        <taxon>Endopterygota</taxon>
        <taxon>Lepidoptera</taxon>
        <taxon>Glossata</taxon>
        <taxon>Ditrysia</taxon>
        <taxon>Papilionoidea</taxon>
        <taxon>Nymphalidae</taxon>
        <taxon>Satyrinae</taxon>
        <taxon>Satyrini</taxon>
        <taxon>Parargina</taxon>
        <taxon>Pararge</taxon>
    </lineage>
</organism>
<comment type="caution">
    <text evidence="1">The sequence shown here is derived from an EMBL/GenBank/DDBJ whole genome shotgun (WGS) entry which is preliminary data.</text>
</comment>
<protein>
    <submittedName>
        <fullName evidence="1">Jg8028 protein</fullName>
    </submittedName>
</protein>
<name>A0A8S4RHF0_9NEOP</name>
<dbReference type="OrthoDB" id="407509at2759"/>
<dbReference type="AlphaFoldDB" id="A0A8S4RHF0"/>
<dbReference type="Proteomes" id="UP000838756">
    <property type="component" value="Unassembled WGS sequence"/>
</dbReference>
<sequence>MEKAMLGKSLRDQIRHEEIRIKSRVMALPSELRSGAHSSENIEGRWGPKVLEWRTRTECQQFPKQVCPPVVEKITLSVAVQERIE</sequence>